<dbReference type="Pfam" id="PF20431">
    <property type="entry name" value="E_motif"/>
    <property type="match status" value="1"/>
</dbReference>
<keyword evidence="1" id="KW-0677">Repeat</keyword>
<dbReference type="GO" id="GO:0009451">
    <property type="term" value="P:RNA modification"/>
    <property type="evidence" value="ECO:0007669"/>
    <property type="project" value="InterPro"/>
</dbReference>
<dbReference type="GeneID" id="105159878"/>
<dbReference type="NCBIfam" id="TIGR00756">
    <property type="entry name" value="PPR"/>
    <property type="match status" value="5"/>
</dbReference>
<evidence type="ECO:0000313" key="3">
    <source>
        <dbReference type="Proteomes" id="UP000504604"/>
    </source>
</evidence>
<dbReference type="Proteomes" id="UP000504604">
    <property type="component" value="Linkage group LG4"/>
</dbReference>
<dbReference type="GO" id="GO:0003723">
    <property type="term" value="F:RNA binding"/>
    <property type="evidence" value="ECO:0007669"/>
    <property type="project" value="InterPro"/>
</dbReference>
<dbReference type="FunFam" id="1.25.40.10:FF:000475">
    <property type="entry name" value="Pentatricopeptide repeat-containing protein At5g40410, mitochondrial"/>
    <property type="match status" value="1"/>
</dbReference>
<keyword evidence="3" id="KW-1185">Reference proteome</keyword>
<accession>A0A6I9SXE8</accession>
<organism evidence="3 4">
    <name type="scientific">Sesamum indicum</name>
    <name type="common">Oriental sesame</name>
    <name type="synonym">Sesamum orientale</name>
    <dbReference type="NCBI Taxonomy" id="4182"/>
    <lineage>
        <taxon>Eukaryota</taxon>
        <taxon>Viridiplantae</taxon>
        <taxon>Streptophyta</taxon>
        <taxon>Embryophyta</taxon>
        <taxon>Tracheophyta</taxon>
        <taxon>Spermatophyta</taxon>
        <taxon>Magnoliopsida</taxon>
        <taxon>eudicotyledons</taxon>
        <taxon>Gunneridae</taxon>
        <taxon>Pentapetalae</taxon>
        <taxon>asterids</taxon>
        <taxon>lamiids</taxon>
        <taxon>Lamiales</taxon>
        <taxon>Pedaliaceae</taxon>
        <taxon>Sesamum</taxon>
    </lineage>
</organism>
<dbReference type="Pfam" id="PF13041">
    <property type="entry name" value="PPR_2"/>
    <property type="match status" value="3"/>
</dbReference>
<reference evidence="4" key="1">
    <citation type="submission" date="2025-08" db="UniProtKB">
        <authorList>
            <consortium name="RefSeq"/>
        </authorList>
    </citation>
    <scope>IDENTIFICATION</scope>
</reference>
<dbReference type="AlphaFoldDB" id="A0A6I9SXE8"/>
<dbReference type="InterPro" id="IPR046960">
    <property type="entry name" value="PPR_At4g14850-like_plant"/>
</dbReference>
<dbReference type="InterPro" id="IPR011990">
    <property type="entry name" value="TPR-like_helical_dom_sf"/>
</dbReference>
<dbReference type="PANTHER" id="PTHR47926">
    <property type="entry name" value="PENTATRICOPEPTIDE REPEAT-CONTAINING PROTEIN"/>
    <property type="match status" value="1"/>
</dbReference>
<dbReference type="KEGG" id="sind:105159878"/>
<dbReference type="FunFam" id="1.25.40.10:FF:000090">
    <property type="entry name" value="Pentatricopeptide repeat-containing protein, chloroplastic"/>
    <property type="match status" value="1"/>
</dbReference>
<dbReference type="Gene3D" id="1.25.40.10">
    <property type="entry name" value="Tetratricopeptide repeat domain"/>
    <property type="match status" value="5"/>
</dbReference>
<sequence length="668" mass="74734">MLKQIHASVVVSDGQELSFVLASKLISLYVQFDDFGSVMSVLKALKEPNSFLWNSVIKAHVNSGLVESGVFVYKLMRQKGVPCDGYTFPILSKLVLLIECGVNSAEMIHCVAMQMGFESDVYFCNTMIEAYVKSGYSGNALKLFNEMLYRDLVSWTSMISGFSYEGNTNGAFALFNEMRKEVEPNEVTMIVMLQTCSTIVEGSQLHGYVIRFGSLVDQSLKNSILKMYADFGSEADSELLFEENARRDVVSWNIMTYLYSSKGKTVKMADCLSKMRREVEPSIETLTVLIAGLGQCRYPSQGRQIHCLALKTGLFDDILMTILLEMYAKCGDLENSSKLFREVSHRNYCTWDAIISGWTENGHLQKALELFQQMVAVGIQPRTENMRTLVVACMHLGALRLGKSVHGYFIRNFFSISDEGAQSLETSIMNMYVRCGDIRSARISFDRMLLKDLVTWSSMIEGLGTHGLGSEALEFFHQMKAEGIEPNSVTFLSLLSACSHSGLLYKGCEALNSMKWEFGIEPDLGHYTCIVDLLGRSGKVKEALSTILKLVALPDSSIWGALLAAARVHEDHKVGQYAAQKLFELESDNAGYYTLYSNVQASLERWNDVEEVRSAMKDMNLMRHPGWSCLEVKGKFHGFVSGDRSHQQMDEIHAIIECLSRNALDVGS</sequence>
<dbReference type="Gramene" id="SIN_1018677.t">
    <property type="protein sequence ID" value="SIN_1018677.t.cds1"/>
    <property type="gene ID" value="SIN_1018677"/>
</dbReference>
<feature type="repeat" description="PPR" evidence="2">
    <location>
        <begin position="452"/>
        <end position="486"/>
    </location>
</feature>
<protein>
    <submittedName>
        <fullName evidence="4">Pentatricopeptide repeat-containing protein At4g35130, chloroplastic-like</fullName>
    </submittedName>
</protein>
<dbReference type="PROSITE" id="PS51375">
    <property type="entry name" value="PPR"/>
    <property type="match status" value="4"/>
</dbReference>
<proteinExistence type="predicted"/>
<gene>
    <name evidence="4" type="primary">LOC105159878</name>
</gene>
<evidence type="ECO:0000256" key="2">
    <source>
        <dbReference type="PROSITE-ProRule" id="PRU00708"/>
    </source>
</evidence>
<dbReference type="InterPro" id="IPR002885">
    <property type="entry name" value="PPR_rpt"/>
</dbReference>
<dbReference type="RefSeq" id="XP_011075391.1">
    <property type="nucleotide sequence ID" value="XM_011077089.2"/>
</dbReference>
<name>A0A6I9SXE8_SESIN</name>
<feature type="repeat" description="PPR" evidence="2">
    <location>
        <begin position="49"/>
        <end position="83"/>
    </location>
</feature>
<feature type="repeat" description="PPR" evidence="2">
    <location>
        <begin position="120"/>
        <end position="154"/>
    </location>
</feature>
<dbReference type="OrthoDB" id="185373at2759"/>
<dbReference type="InParanoid" id="A0A6I9SXE8"/>
<dbReference type="Pfam" id="PF01535">
    <property type="entry name" value="PPR"/>
    <property type="match status" value="6"/>
</dbReference>
<dbReference type="InterPro" id="IPR046848">
    <property type="entry name" value="E_motif"/>
</dbReference>
<feature type="repeat" description="PPR" evidence="2">
    <location>
        <begin position="347"/>
        <end position="381"/>
    </location>
</feature>
<evidence type="ECO:0000256" key="1">
    <source>
        <dbReference type="ARBA" id="ARBA00022737"/>
    </source>
</evidence>
<evidence type="ECO:0000313" key="4">
    <source>
        <dbReference type="RefSeq" id="XP_011075391.1"/>
    </source>
</evidence>